<feature type="binding site" evidence="13">
    <location>
        <position position="495"/>
    </location>
    <ligand>
        <name>Zn(2+)</name>
        <dbReference type="ChEBI" id="CHEBI:29105"/>
        <note>catalytic</note>
    </ligand>
</feature>
<dbReference type="NCBIfam" id="TIGR00418">
    <property type="entry name" value="thrS"/>
    <property type="match status" value="1"/>
</dbReference>
<dbReference type="FunFam" id="3.30.980.10:FF:000005">
    <property type="entry name" value="Threonyl-tRNA synthetase, mitochondrial"/>
    <property type="match status" value="1"/>
</dbReference>
<dbReference type="Pfam" id="PF07973">
    <property type="entry name" value="tRNA_SAD"/>
    <property type="match status" value="1"/>
</dbReference>
<dbReference type="InterPro" id="IPR018163">
    <property type="entry name" value="Thr/Ala-tRNA-synth_IIc_edit"/>
</dbReference>
<dbReference type="GO" id="GO:0005737">
    <property type="term" value="C:cytoplasm"/>
    <property type="evidence" value="ECO:0007669"/>
    <property type="project" value="UniProtKB-SubCell"/>
</dbReference>
<dbReference type="HAMAP" id="MF_00184">
    <property type="entry name" value="Thr_tRNA_synth"/>
    <property type="match status" value="1"/>
</dbReference>
<dbReference type="Gene3D" id="3.30.930.10">
    <property type="entry name" value="Bira Bifunctional Protein, Domain 2"/>
    <property type="match status" value="1"/>
</dbReference>
<evidence type="ECO:0000256" key="7">
    <source>
        <dbReference type="ARBA" id="ARBA00022833"/>
    </source>
</evidence>
<dbReference type="PROSITE" id="PS50862">
    <property type="entry name" value="AA_TRNA_LIGASE_II"/>
    <property type="match status" value="1"/>
</dbReference>
<keyword evidence="4 13" id="KW-0820">tRNA-binding</keyword>
<dbReference type="GO" id="GO:0005524">
    <property type="term" value="F:ATP binding"/>
    <property type="evidence" value="ECO:0007669"/>
    <property type="project" value="UniProtKB-UniRule"/>
</dbReference>
<evidence type="ECO:0000256" key="9">
    <source>
        <dbReference type="ARBA" id="ARBA00022884"/>
    </source>
</evidence>
<dbReference type="AlphaFoldDB" id="C7LZK2"/>
<dbReference type="PRINTS" id="PR01047">
    <property type="entry name" value="TRNASYNTHTHR"/>
</dbReference>
<keyword evidence="6 13" id="KW-0547">Nucleotide-binding</keyword>
<dbReference type="EC" id="6.1.1.3" evidence="13"/>
<dbReference type="HOGENOM" id="CLU_008554_0_1_11"/>
<comment type="catalytic activity">
    <reaction evidence="12 13">
        <text>tRNA(Thr) + L-threonine + ATP = L-threonyl-tRNA(Thr) + AMP + diphosphate + H(+)</text>
        <dbReference type="Rhea" id="RHEA:24624"/>
        <dbReference type="Rhea" id="RHEA-COMP:9670"/>
        <dbReference type="Rhea" id="RHEA-COMP:9704"/>
        <dbReference type="ChEBI" id="CHEBI:15378"/>
        <dbReference type="ChEBI" id="CHEBI:30616"/>
        <dbReference type="ChEBI" id="CHEBI:33019"/>
        <dbReference type="ChEBI" id="CHEBI:57926"/>
        <dbReference type="ChEBI" id="CHEBI:78442"/>
        <dbReference type="ChEBI" id="CHEBI:78534"/>
        <dbReference type="ChEBI" id="CHEBI:456215"/>
        <dbReference type="EC" id="6.1.1.3"/>
    </reaction>
</comment>
<comment type="cofactor">
    <cofactor evidence="13">
        <name>Zn(2+)</name>
        <dbReference type="ChEBI" id="CHEBI:29105"/>
    </cofactor>
    <text evidence="13">Binds 1 zinc ion per subunit.</text>
</comment>
<evidence type="ECO:0000256" key="8">
    <source>
        <dbReference type="ARBA" id="ARBA00022840"/>
    </source>
</evidence>
<protein>
    <recommendedName>
        <fullName evidence="13">Threonine--tRNA ligase</fullName>
        <ecNumber evidence="13">6.1.1.3</ecNumber>
    </recommendedName>
    <alternativeName>
        <fullName evidence="13">Threonyl-tRNA synthetase</fullName>
        <shortName evidence="13">ThrRS</shortName>
    </alternativeName>
</protein>
<dbReference type="FunFam" id="3.30.930.10:FF:000019">
    <property type="entry name" value="Threonine--tRNA ligase"/>
    <property type="match status" value="1"/>
</dbReference>
<reference evidence="15 16" key="1">
    <citation type="journal article" date="2009" name="Stand. Genomic Sci.">
        <title>Complete genome sequence of Acidimicrobium ferrooxidans type strain (ICP).</title>
        <authorList>
            <person name="Clum A."/>
            <person name="Nolan M."/>
            <person name="Lang E."/>
            <person name="Glavina Del Rio T."/>
            <person name="Tice H."/>
            <person name="Copeland A."/>
            <person name="Cheng J.F."/>
            <person name="Lucas S."/>
            <person name="Chen F."/>
            <person name="Bruce D."/>
            <person name="Goodwin L."/>
            <person name="Pitluck S."/>
            <person name="Ivanova N."/>
            <person name="Mavrommatis K."/>
            <person name="Mikhailova N."/>
            <person name="Pati A."/>
            <person name="Chen A."/>
            <person name="Palaniappan K."/>
            <person name="Goker M."/>
            <person name="Spring S."/>
            <person name="Land M."/>
            <person name="Hauser L."/>
            <person name="Chang Y.J."/>
            <person name="Jeffries C.C."/>
            <person name="Chain P."/>
            <person name="Bristow J."/>
            <person name="Eisen J.A."/>
            <person name="Markowitz V."/>
            <person name="Hugenholtz P."/>
            <person name="Kyrpides N.C."/>
            <person name="Klenk H.P."/>
            <person name="Lapidus A."/>
        </authorList>
    </citation>
    <scope>NUCLEOTIDE SEQUENCE [LARGE SCALE GENOMIC DNA]</scope>
    <source>
        <strain evidence="16">DSM 10331 / JCM 15462 / NBRC 103882 / ICP</strain>
    </source>
</reference>
<evidence type="ECO:0000256" key="5">
    <source>
        <dbReference type="ARBA" id="ARBA00022598"/>
    </source>
</evidence>
<dbReference type="OrthoDB" id="9802304at2"/>
<dbReference type="SUPFAM" id="SSF55681">
    <property type="entry name" value="Class II aaRS and biotin synthetases"/>
    <property type="match status" value="1"/>
</dbReference>
<dbReference type="SUPFAM" id="SSF52954">
    <property type="entry name" value="Class II aaRS ABD-related"/>
    <property type="match status" value="1"/>
</dbReference>
<dbReference type="Proteomes" id="UP000000771">
    <property type="component" value="Chromosome"/>
</dbReference>
<dbReference type="KEGG" id="afo:Afer_1229"/>
<dbReference type="PANTHER" id="PTHR11451">
    <property type="entry name" value="THREONINE-TRNA LIGASE"/>
    <property type="match status" value="1"/>
</dbReference>
<dbReference type="GO" id="GO:0000049">
    <property type="term" value="F:tRNA binding"/>
    <property type="evidence" value="ECO:0007669"/>
    <property type="project" value="UniProtKB-KW"/>
</dbReference>
<dbReference type="InterPro" id="IPR045864">
    <property type="entry name" value="aa-tRNA-synth_II/BPL/LPL"/>
</dbReference>
<dbReference type="GO" id="GO:0046872">
    <property type="term" value="F:metal ion binding"/>
    <property type="evidence" value="ECO:0007669"/>
    <property type="project" value="UniProtKB-KW"/>
</dbReference>
<dbReference type="Pfam" id="PF03129">
    <property type="entry name" value="HGTP_anticodon"/>
    <property type="match status" value="1"/>
</dbReference>
<keyword evidence="10 13" id="KW-0648">Protein biosynthesis</keyword>
<dbReference type="InterPro" id="IPR002320">
    <property type="entry name" value="Thr-tRNA-ligase_IIa"/>
</dbReference>
<keyword evidence="16" id="KW-1185">Reference proteome</keyword>
<keyword evidence="3 13" id="KW-0963">Cytoplasm</keyword>
<comment type="subunit">
    <text evidence="13">Homodimer.</text>
</comment>
<keyword evidence="9 13" id="KW-0694">RNA-binding</keyword>
<dbReference type="CDD" id="cd00771">
    <property type="entry name" value="ThrRS_core"/>
    <property type="match status" value="1"/>
</dbReference>
<dbReference type="Gene3D" id="3.40.50.800">
    <property type="entry name" value="Anticodon-binding domain"/>
    <property type="match status" value="1"/>
</dbReference>
<dbReference type="STRING" id="525909.Afer_1229"/>
<dbReference type="RefSeq" id="WP_015798646.1">
    <property type="nucleotide sequence ID" value="NC_013124.1"/>
</dbReference>
<keyword evidence="5 13" id="KW-0436">Ligase</keyword>
<evidence type="ECO:0000313" key="16">
    <source>
        <dbReference type="Proteomes" id="UP000000771"/>
    </source>
</evidence>
<evidence type="ECO:0000256" key="6">
    <source>
        <dbReference type="ARBA" id="ARBA00022741"/>
    </source>
</evidence>
<keyword evidence="8 13" id="KW-0067">ATP-binding</keyword>
<accession>C7LZK2</accession>
<evidence type="ECO:0000256" key="13">
    <source>
        <dbReference type="HAMAP-Rule" id="MF_00184"/>
    </source>
</evidence>
<name>C7LZK2_ACIFD</name>
<feature type="binding site" evidence="13">
    <location>
        <position position="318"/>
    </location>
    <ligand>
        <name>Zn(2+)</name>
        <dbReference type="ChEBI" id="CHEBI:29105"/>
        <note>catalytic</note>
    </ligand>
</feature>
<dbReference type="InterPro" id="IPR012947">
    <property type="entry name" value="tRNA_SAD"/>
</dbReference>
<sequence>MSRFVDPTRPVAARSDDGELVDLDRAGPGATLVAASTPEGRQVLRHSGAHVVAKAISRLWPGTHLAVGPATEEGFFYDVELPGGRSLDDDDLAAIAAEVERIVAADEPFERIELELDEARRQLADQPFKLEILDRIAAGEAETDAASGSAVSIYRTGADFIDLCRGPHVPSTGHLSALRLLRVSGAYWRGDEHGPRLQRVAGTAFESPEALEAWLTQIAEAERRDHRRLGQEQRLFFFPREIGGGLPVFEPDGAWVRYRLEEFSRRIHFAAGYVPVWTPHVTRGALFELSGHLGWYRESMYPAMELDDEEYFLKPMSCPMHILAYRQHPRSYRELPLRLFELATVYRYERSGTLHGLARVRSLTQDDAHIFCRGDQLADELTGVLDLAMRLLGAFGLNDFEAELSTRPAKSVGSDEDWEFATSAARSALERSGLTYRVAEGEGAFYAPKIDIHLRDAIGRRWQLSTVQVDLQLPQRFDLGYQGADNRMERPFMIHRALFGSVERFLAILIEHFDGELPPWLVREPVRILPVAHEAAGWAEEVRAALVAAGVGAQVVAADEPLGARVRRARTERVPYIVVVGNDDVAAHSVGLTRPDRSQARGVALETAIDEIARAVAMAEVRP</sequence>
<dbReference type="Pfam" id="PF00587">
    <property type="entry name" value="tRNA-synt_2b"/>
    <property type="match status" value="1"/>
</dbReference>
<dbReference type="InterPro" id="IPR033728">
    <property type="entry name" value="ThrRS_core"/>
</dbReference>
<dbReference type="SMART" id="SM00863">
    <property type="entry name" value="tRNA_SAD"/>
    <property type="match status" value="1"/>
</dbReference>
<evidence type="ECO:0000256" key="11">
    <source>
        <dbReference type="ARBA" id="ARBA00023146"/>
    </source>
</evidence>
<feature type="binding site" evidence="13">
    <location>
        <position position="369"/>
    </location>
    <ligand>
        <name>Zn(2+)</name>
        <dbReference type="ChEBI" id="CHEBI:29105"/>
        <note>catalytic</note>
    </ligand>
</feature>
<dbReference type="Gene3D" id="3.30.54.20">
    <property type="match status" value="1"/>
</dbReference>
<evidence type="ECO:0000256" key="1">
    <source>
        <dbReference type="ARBA" id="ARBA00004496"/>
    </source>
</evidence>
<dbReference type="InterPro" id="IPR036621">
    <property type="entry name" value="Anticodon-bd_dom_sf"/>
</dbReference>
<evidence type="ECO:0000256" key="3">
    <source>
        <dbReference type="ARBA" id="ARBA00022490"/>
    </source>
</evidence>
<dbReference type="Gene3D" id="3.30.980.10">
    <property type="entry name" value="Threonyl-trna Synthetase, Chain A, domain 2"/>
    <property type="match status" value="1"/>
</dbReference>
<proteinExistence type="inferred from homology"/>
<dbReference type="InterPro" id="IPR002314">
    <property type="entry name" value="aa-tRNA-synt_IIb"/>
</dbReference>
<dbReference type="EMBL" id="CP001631">
    <property type="protein sequence ID" value="ACU54160.1"/>
    <property type="molecule type" value="Genomic_DNA"/>
</dbReference>
<keyword evidence="7 13" id="KW-0862">Zinc</keyword>
<evidence type="ECO:0000256" key="4">
    <source>
        <dbReference type="ARBA" id="ARBA00022555"/>
    </source>
</evidence>
<dbReference type="GO" id="GO:0004829">
    <property type="term" value="F:threonine-tRNA ligase activity"/>
    <property type="evidence" value="ECO:0007669"/>
    <property type="project" value="UniProtKB-UniRule"/>
</dbReference>
<evidence type="ECO:0000259" key="14">
    <source>
        <dbReference type="PROSITE" id="PS50862"/>
    </source>
</evidence>
<feature type="domain" description="Aminoacyl-transfer RNA synthetases class-II family profile" evidence="14">
    <location>
        <begin position="256"/>
        <end position="518"/>
    </location>
</feature>
<evidence type="ECO:0000313" key="15">
    <source>
        <dbReference type="EMBL" id="ACU54160.1"/>
    </source>
</evidence>
<dbReference type="GO" id="GO:0006435">
    <property type="term" value="P:threonyl-tRNA aminoacylation"/>
    <property type="evidence" value="ECO:0007669"/>
    <property type="project" value="UniProtKB-UniRule"/>
</dbReference>
<evidence type="ECO:0000256" key="10">
    <source>
        <dbReference type="ARBA" id="ARBA00022917"/>
    </source>
</evidence>
<comment type="subcellular location">
    <subcellularLocation>
        <location evidence="1 13">Cytoplasm</location>
    </subcellularLocation>
</comment>
<comment type="caution">
    <text evidence="13">Lacks conserved residue(s) required for the propagation of feature annotation.</text>
</comment>
<gene>
    <name evidence="13" type="primary">thrS</name>
    <name evidence="15" type="ordered locus">Afer_1229</name>
</gene>
<dbReference type="PANTHER" id="PTHR11451:SF44">
    <property type="entry name" value="THREONINE--TRNA LIGASE, CHLOROPLASTIC_MITOCHONDRIAL 2"/>
    <property type="match status" value="1"/>
</dbReference>
<keyword evidence="13" id="KW-0479">Metal-binding</keyword>
<evidence type="ECO:0000256" key="2">
    <source>
        <dbReference type="ARBA" id="ARBA00008226"/>
    </source>
</evidence>
<evidence type="ECO:0000256" key="12">
    <source>
        <dbReference type="ARBA" id="ARBA00049515"/>
    </source>
</evidence>
<keyword evidence="11 13" id="KW-0030">Aminoacyl-tRNA synthetase</keyword>
<dbReference type="eggNOG" id="COG0441">
    <property type="taxonomic scope" value="Bacteria"/>
</dbReference>
<dbReference type="InterPro" id="IPR006195">
    <property type="entry name" value="aa-tRNA-synth_II"/>
</dbReference>
<comment type="similarity">
    <text evidence="2 13">Belongs to the class-II aminoacyl-tRNA synthetase family.</text>
</comment>
<dbReference type="InterPro" id="IPR004154">
    <property type="entry name" value="Anticodon-bd"/>
</dbReference>
<organism evidence="15 16">
    <name type="scientific">Acidimicrobium ferrooxidans (strain DSM 10331 / JCM 15462 / NBRC 103882 / ICP)</name>
    <dbReference type="NCBI Taxonomy" id="525909"/>
    <lineage>
        <taxon>Bacteria</taxon>
        <taxon>Bacillati</taxon>
        <taxon>Actinomycetota</taxon>
        <taxon>Acidimicrobiia</taxon>
        <taxon>Acidimicrobiales</taxon>
        <taxon>Acidimicrobiaceae</taxon>
        <taxon>Acidimicrobium</taxon>
    </lineage>
</organism>
<dbReference type="SUPFAM" id="SSF55186">
    <property type="entry name" value="ThrRS/AlaRS common domain"/>
    <property type="match status" value="1"/>
</dbReference>